<dbReference type="Pfam" id="PF23771">
    <property type="entry name" value="DUF7168"/>
    <property type="match status" value="1"/>
</dbReference>
<evidence type="ECO:0000259" key="2">
    <source>
        <dbReference type="Pfam" id="PF10979"/>
    </source>
</evidence>
<name>D4XQU1_ACIHA</name>
<proteinExistence type="predicted"/>
<dbReference type="Gene3D" id="3.30.420.10">
    <property type="entry name" value="Ribonuclease H-like superfamily/Ribonuclease H"/>
    <property type="match status" value="1"/>
</dbReference>
<dbReference type="InterPro" id="IPR036397">
    <property type="entry name" value="RNaseH_sf"/>
</dbReference>
<dbReference type="SUPFAM" id="SSF53098">
    <property type="entry name" value="Ribonuclease H-like"/>
    <property type="match status" value="1"/>
</dbReference>
<dbReference type="GO" id="GO:0003676">
    <property type="term" value="F:nucleic acid binding"/>
    <property type="evidence" value="ECO:0007669"/>
    <property type="project" value="InterPro"/>
</dbReference>
<dbReference type="Proteomes" id="UP000003085">
    <property type="component" value="Unassembled WGS sequence"/>
</dbReference>
<accession>D4XQU1</accession>
<dbReference type="EMBL" id="ADMT01000177">
    <property type="protein sequence ID" value="EFF82441.1"/>
    <property type="molecule type" value="Genomic_DNA"/>
</dbReference>
<dbReference type="InterPro" id="IPR055592">
    <property type="entry name" value="DUF7168"/>
</dbReference>
<feature type="domain" description="DUF2786" evidence="2">
    <location>
        <begin position="137"/>
        <end position="162"/>
    </location>
</feature>
<dbReference type="InterPro" id="IPR012337">
    <property type="entry name" value="RNaseH-like_sf"/>
</dbReference>
<reference evidence="5" key="1">
    <citation type="submission" date="2010-03" db="EMBL/GenBank/DDBJ databases">
        <title>Complete sequence of Mobiluncus curtisii ATCC 43063.</title>
        <authorList>
            <person name="Muzny D."/>
            <person name="Qin X."/>
            <person name="Deng J."/>
            <person name="Jiang H."/>
            <person name="Liu Y."/>
            <person name="Qu J."/>
            <person name="Song X.-Z."/>
            <person name="Zhang L."/>
            <person name="Thornton R."/>
            <person name="Coyle M."/>
            <person name="Francisco L."/>
            <person name="Jackson L."/>
            <person name="Javaid M."/>
            <person name="Korchina V."/>
            <person name="Kovar C."/>
            <person name="Mata R."/>
            <person name="Mathew T."/>
            <person name="Ngo R."/>
            <person name="Nguyen L."/>
            <person name="Nguyen N."/>
            <person name="Okwuonu G."/>
            <person name="Ongeri F."/>
            <person name="Pham C."/>
            <person name="Simmons D."/>
            <person name="Wilczek-Boney K."/>
            <person name="Hale W."/>
            <person name="Jakkamsetti A."/>
            <person name="Pham P."/>
            <person name="Ruth R."/>
            <person name="San Lucas F."/>
            <person name="Warren J."/>
            <person name="Zhang J."/>
            <person name="Zhao Z."/>
            <person name="Zhou C."/>
            <person name="Zhu D."/>
            <person name="Lee S."/>
            <person name="Bess C."/>
            <person name="Blankenburg K."/>
            <person name="Forbes L."/>
            <person name="Fu Q."/>
            <person name="Gubbala S."/>
            <person name="Hirani K."/>
            <person name="Jayaseelan J.C."/>
            <person name="Lara F."/>
            <person name="Munidasa M."/>
            <person name="Palculict T."/>
            <person name="Patil S."/>
            <person name="Pu L.-L."/>
            <person name="Saada N."/>
            <person name="Tang L."/>
            <person name="Weissenberger G."/>
            <person name="Zhu Y."/>
            <person name="Hemphill L."/>
            <person name="Shang Y."/>
            <person name="Youmans B."/>
            <person name="Ayvaz T."/>
            <person name="Ross M."/>
            <person name="Santibanez J."/>
            <person name="Aqrawi P."/>
            <person name="Gross S."/>
            <person name="Joshi V."/>
            <person name="Fowler G."/>
            <person name="Nazareth L."/>
            <person name="Reid J."/>
            <person name="Worley K."/>
            <person name="Petrosino J."/>
            <person name="Highlander S."/>
            <person name="Gibbs R."/>
            <person name="Gibbs R."/>
        </authorList>
    </citation>
    <scope>NUCLEOTIDE SEQUENCE [LARGE SCALE GENOMIC DNA]</scope>
    <source>
        <strain evidence="5">ATCC 19194</strain>
    </source>
</reference>
<evidence type="ECO:0000259" key="3">
    <source>
        <dbReference type="Pfam" id="PF23771"/>
    </source>
</evidence>
<feature type="non-terminal residue" evidence="4">
    <location>
        <position position="332"/>
    </location>
</feature>
<evidence type="ECO:0000313" key="5">
    <source>
        <dbReference type="Proteomes" id="UP000003085"/>
    </source>
</evidence>
<evidence type="ECO:0000313" key="4">
    <source>
        <dbReference type="EMBL" id="EFF82441.1"/>
    </source>
</evidence>
<protein>
    <submittedName>
        <fullName evidence="4">Uncharacterized protein</fullName>
    </submittedName>
</protein>
<gene>
    <name evidence="4" type="ORF">HMP0015_2083</name>
</gene>
<organism evidence="4 5">
    <name type="scientific">Acinetobacter haemolyticus ATCC 19194</name>
    <dbReference type="NCBI Taxonomy" id="707232"/>
    <lineage>
        <taxon>Bacteria</taxon>
        <taxon>Pseudomonadati</taxon>
        <taxon>Pseudomonadota</taxon>
        <taxon>Gammaproteobacteria</taxon>
        <taxon>Moraxellales</taxon>
        <taxon>Moraxellaceae</taxon>
        <taxon>Acinetobacter</taxon>
    </lineage>
</organism>
<dbReference type="AlphaFoldDB" id="D4XQU1"/>
<comment type="caution">
    <text evidence="4">The sequence shown here is derived from an EMBL/GenBank/DDBJ whole genome shotgun (WGS) entry which is preliminary data.</text>
</comment>
<feature type="domain" description="DUF7168" evidence="3">
    <location>
        <begin position="178"/>
        <end position="306"/>
    </location>
</feature>
<feature type="compositionally biased region" description="Basic and acidic residues" evidence="1">
    <location>
        <begin position="315"/>
        <end position="332"/>
    </location>
</feature>
<dbReference type="Pfam" id="PF10979">
    <property type="entry name" value="DUF2786"/>
    <property type="match status" value="1"/>
</dbReference>
<evidence type="ECO:0000256" key="1">
    <source>
        <dbReference type="SAM" id="MobiDB-lite"/>
    </source>
</evidence>
<dbReference type="HOGENOM" id="CLU_840707_0_0_6"/>
<feature type="region of interest" description="Disordered" evidence="1">
    <location>
        <begin position="305"/>
        <end position="332"/>
    </location>
</feature>
<dbReference type="InterPro" id="IPR024498">
    <property type="entry name" value="DUF2786"/>
</dbReference>
<sequence length="332" mass="38316">MWQIDASVCVVFYLNKKAGLHVMDEREFYKNKPANLKKIEKDRVIRYVQTDHTSGSFYHEYFWRSENVENLTNFFFSCIQQRSLKEPMHGVPFILYVDKGTANTSGMFRNLLERLDVEFIAHATNNSRAKGQVAHYEKSANQHEAATALCQAQSLMEKYNIDADDAELLGIVDAEILGSGSQKPPVFESMLAQSIAKLMDCKVFLSYQINKTASTPRVVAVWHFTGFDPAPEIASYAFDVLYRQLKKARTTFINTNLKRVQIRANKVKRADMFCEGWVIEASEQARRIKPNTEKLQQIEAHIKKTTKLTTFKPKNRNEKTRDSSRSRNDYWS</sequence>